<dbReference type="Gene3D" id="3.90.1150.10">
    <property type="entry name" value="Aspartate Aminotransferase, domain 1"/>
    <property type="match status" value="1"/>
</dbReference>
<dbReference type="InterPro" id="IPR050881">
    <property type="entry name" value="LL-DAP_aminotransferase"/>
</dbReference>
<dbReference type="InterPro" id="IPR015421">
    <property type="entry name" value="PyrdxlP-dep_Trfase_major"/>
</dbReference>
<accession>A0A7W9HTJ4</accession>
<sequence>MTSGLSNPGASARRLPDFPWDSLADHAAKARTHPGGLVDLSIGTPVDPVPELIQHALGTVADQPGYPTTHGVPELREAVVGALTRRHGVPPLDPVAVLPTIGSKELVAWLPTLLGLGPGDVVAIPALAYPTYEVGARLAGATPVRLADGEPPPAGTALVWLNSPSNPTGRVLDAARLTQAVADARAVGAVVASDECYLALSWTAEPVSVLLPSVNGGSLDGLLAVHSLSKSSSLAGYRAGFVTGDPALVASLLEVRKHAGMIMPRPVQAAMTAALNDDAHVAEQRERYRARRDLLLPALTKAGFTVDHSEAGLYLWSTRDGEPAWDTISWLAERGILAAPGTFYGPTGDRHVRIALTATDDRIATAADRLTP</sequence>
<dbReference type="NCBIfam" id="TIGR03539">
    <property type="entry name" value="DapC_actino"/>
    <property type="match status" value="1"/>
</dbReference>
<organism evidence="6 7">
    <name type="scientific">Saccharothrix ecbatanensis</name>
    <dbReference type="NCBI Taxonomy" id="1105145"/>
    <lineage>
        <taxon>Bacteria</taxon>
        <taxon>Bacillati</taxon>
        <taxon>Actinomycetota</taxon>
        <taxon>Actinomycetes</taxon>
        <taxon>Pseudonocardiales</taxon>
        <taxon>Pseudonocardiaceae</taxon>
        <taxon>Saccharothrix</taxon>
    </lineage>
</organism>
<keyword evidence="7" id="KW-1185">Reference proteome</keyword>
<dbReference type="Gene3D" id="3.40.640.10">
    <property type="entry name" value="Type I PLP-dependent aspartate aminotransferase-like (Major domain)"/>
    <property type="match status" value="1"/>
</dbReference>
<dbReference type="EMBL" id="JACHMO010000001">
    <property type="protein sequence ID" value="MBB5807699.1"/>
    <property type="molecule type" value="Genomic_DNA"/>
</dbReference>
<dbReference type="InterPro" id="IPR019880">
    <property type="entry name" value="OxyQ"/>
</dbReference>
<dbReference type="InterPro" id="IPR004839">
    <property type="entry name" value="Aminotransferase_I/II_large"/>
</dbReference>
<dbReference type="RefSeq" id="WP_312869695.1">
    <property type="nucleotide sequence ID" value="NZ_JACHMO010000001.1"/>
</dbReference>
<comment type="caution">
    <text evidence="6">The sequence shown here is derived from an EMBL/GenBank/DDBJ whole genome shotgun (WGS) entry which is preliminary data.</text>
</comment>
<dbReference type="Pfam" id="PF00155">
    <property type="entry name" value="Aminotran_1_2"/>
    <property type="match status" value="1"/>
</dbReference>
<dbReference type="InterPro" id="IPR004838">
    <property type="entry name" value="NHTrfase_class1_PyrdxlP-BS"/>
</dbReference>
<proteinExistence type="inferred from homology"/>
<dbReference type="EC" id="2.6.1.-" evidence="4"/>
<reference evidence="6 7" key="1">
    <citation type="submission" date="2020-08" db="EMBL/GenBank/DDBJ databases">
        <title>Sequencing the genomes of 1000 actinobacteria strains.</title>
        <authorList>
            <person name="Klenk H.-P."/>
        </authorList>
    </citation>
    <scope>NUCLEOTIDE SEQUENCE [LARGE SCALE GENOMIC DNA]</scope>
    <source>
        <strain evidence="6 7">DSM 45486</strain>
    </source>
</reference>
<evidence type="ECO:0000259" key="5">
    <source>
        <dbReference type="Pfam" id="PF00155"/>
    </source>
</evidence>
<protein>
    <recommendedName>
        <fullName evidence="4">Aminotransferase</fullName>
        <ecNumber evidence="4">2.6.1.-</ecNumber>
    </recommendedName>
</protein>
<dbReference type="Proteomes" id="UP000552097">
    <property type="component" value="Unassembled WGS sequence"/>
</dbReference>
<evidence type="ECO:0000256" key="2">
    <source>
        <dbReference type="ARBA" id="ARBA00022576"/>
    </source>
</evidence>
<dbReference type="PANTHER" id="PTHR42832:SF3">
    <property type="entry name" value="L-GLUTAMINE--4-(METHYLSULFANYL)-2-OXOBUTANOATE AMINOTRANSFERASE"/>
    <property type="match status" value="1"/>
</dbReference>
<evidence type="ECO:0000256" key="4">
    <source>
        <dbReference type="RuleBase" id="RU000481"/>
    </source>
</evidence>
<gene>
    <name evidence="6" type="ORF">F4560_007467</name>
</gene>
<dbReference type="CDD" id="cd00609">
    <property type="entry name" value="AAT_like"/>
    <property type="match status" value="1"/>
</dbReference>
<dbReference type="PROSITE" id="PS00105">
    <property type="entry name" value="AA_TRANSFER_CLASS_1"/>
    <property type="match status" value="1"/>
</dbReference>
<dbReference type="PANTHER" id="PTHR42832">
    <property type="entry name" value="AMINO ACID AMINOTRANSFERASE"/>
    <property type="match status" value="1"/>
</dbReference>
<keyword evidence="3 4" id="KW-0808">Transferase</keyword>
<name>A0A7W9HTJ4_9PSEU</name>
<comment type="cofactor">
    <cofactor evidence="1 4">
        <name>pyridoxal 5'-phosphate</name>
        <dbReference type="ChEBI" id="CHEBI:597326"/>
    </cofactor>
</comment>
<evidence type="ECO:0000256" key="3">
    <source>
        <dbReference type="ARBA" id="ARBA00022679"/>
    </source>
</evidence>
<keyword evidence="2 4" id="KW-0032">Aminotransferase</keyword>
<dbReference type="GO" id="GO:0008483">
    <property type="term" value="F:transaminase activity"/>
    <property type="evidence" value="ECO:0007669"/>
    <property type="project" value="UniProtKB-KW"/>
</dbReference>
<dbReference type="SUPFAM" id="SSF53383">
    <property type="entry name" value="PLP-dependent transferases"/>
    <property type="match status" value="1"/>
</dbReference>
<comment type="similarity">
    <text evidence="4">Belongs to the class-I pyridoxal-phosphate-dependent aminotransferase family.</text>
</comment>
<evidence type="ECO:0000256" key="1">
    <source>
        <dbReference type="ARBA" id="ARBA00001933"/>
    </source>
</evidence>
<feature type="domain" description="Aminotransferase class I/classII large" evidence="5">
    <location>
        <begin position="38"/>
        <end position="370"/>
    </location>
</feature>
<evidence type="ECO:0000313" key="7">
    <source>
        <dbReference type="Proteomes" id="UP000552097"/>
    </source>
</evidence>
<evidence type="ECO:0000313" key="6">
    <source>
        <dbReference type="EMBL" id="MBB5807699.1"/>
    </source>
</evidence>
<dbReference type="GO" id="GO:0030170">
    <property type="term" value="F:pyridoxal phosphate binding"/>
    <property type="evidence" value="ECO:0007669"/>
    <property type="project" value="InterPro"/>
</dbReference>
<dbReference type="InterPro" id="IPR015424">
    <property type="entry name" value="PyrdxlP-dep_Trfase"/>
</dbReference>
<dbReference type="InterPro" id="IPR015422">
    <property type="entry name" value="PyrdxlP-dep_Trfase_small"/>
</dbReference>
<dbReference type="AlphaFoldDB" id="A0A7W9HTJ4"/>